<keyword evidence="3" id="KW-1185">Reference proteome</keyword>
<keyword evidence="1" id="KW-0812">Transmembrane</keyword>
<proteinExistence type="predicted"/>
<evidence type="ECO:0000313" key="2">
    <source>
        <dbReference type="EMBL" id="CCJ35522.1"/>
    </source>
</evidence>
<dbReference type="RefSeq" id="WP_014866499.1">
    <property type="nucleotide sequence ID" value="NC_018227.2"/>
</dbReference>
<feature type="transmembrane region" description="Helical" evidence="1">
    <location>
        <begin position="12"/>
        <end position="33"/>
    </location>
</feature>
<dbReference type="HOGENOM" id="CLU_926263_0_0_2"/>
<dbReference type="PATRIC" id="fig|1201294.9.peg.650"/>
<dbReference type="Proteomes" id="UP000009007">
    <property type="component" value="Chromosome I"/>
</dbReference>
<name>I7LJ10_METBM</name>
<dbReference type="AlphaFoldDB" id="I7LJ10"/>
<evidence type="ECO:0000256" key="1">
    <source>
        <dbReference type="SAM" id="Phobius"/>
    </source>
</evidence>
<reference evidence="3" key="1">
    <citation type="journal article" date="2012" name="J. Bacteriol.">
        <title>Complete genome sequence of the hydrogenotrophic, methanogenic archaeon Methanoculleus bourgensis strain MS2T, isolated from a sewage sludge digester.</title>
        <authorList>
            <person name="Maus I."/>
            <person name="Wibberg D."/>
            <person name="Stantscheff R."/>
            <person name="Eikmeyer F.G."/>
            <person name="Seffner A."/>
            <person name="Boelter J."/>
            <person name="Szczepanowski R."/>
            <person name="Blom J."/>
            <person name="Jaenicke S."/>
            <person name="Konig H."/>
            <person name="Puhler A."/>
            <person name="Schluter A."/>
        </authorList>
    </citation>
    <scope>NUCLEOTIDE SEQUENCE [LARGE SCALE GENOMIC DNA]</scope>
    <source>
        <strain evidence="3">ATCC 43281 / DSM 3045 / OCM 15 / MS2</strain>
    </source>
</reference>
<dbReference type="STRING" id="1201294.BN140_0599"/>
<sequence length="304" mass="32585">MLLPLRDDALSEVVGFVLILGVIVVALSLYQVYGVPAAGRENEIAHMNQVKDRFVDYKISLDSLWVNNRSGVLLSTAFDLGTGAAATGGGAFALPILSPAGSGGTVSVTEGGANLTVTAQNGEEISTPIQDLPLGNLTYRSSNNYWVDQTWTYQMGAVFLSQDGGATVRVGPSIAVARAGENTTLTIAPIRLEGSDMIAGSGPVRVETRMRWGNSSSVEAYDRVNLTIEADNPMTARAWERAFGEVRQRAMDENVTWLPKPELLDGNKARLTIRPEAAGDRKVILTVYQANYTVTIHNAASLVE</sequence>
<accession>I7LJ10</accession>
<evidence type="ECO:0000313" key="3">
    <source>
        <dbReference type="Proteomes" id="UP000009007"/>
    </source>
</evidence>
<dbReference type="Pfam" id="PF23960">
    <property type="entry name" value="DUF7289"/>
    <property type="match status" value="1"/>
</dbReference>
<keyword evidence="1" id="KW-1133">Transmembrane helix</keyword>
<dbReference type="BioCyc" id="MBOU1201294:BN140_RS03010-MONOMER"/>
<gene>
    <name evidence="2" type="ordered locus">BN140_0599</name>
</gene>
<dbReference type="KEGG" id="mbg:BN140_0599"/>
<dbReference type="EMBL" id="HE964772">
    <property type="protein sequence ID" value="CCJ35522.1"/>
    <property type="molecule type" value="Genomic_DNA"/>
</dbReference>
<dbReference type="InterPro" id="IPR055713">
    <property type="entry name" value="DUF7289"/>
</dbReference>
<organism evidence="2 3">
    <name type="scientific">Methanoculleus bourgensis (strain ATCC 43281 / DSM 3045 / OCM 15 / MS2)</name>
    <name type="common">Methanogenium bourgense</name>
    <dbReference type="NCBI Taxonomy" id="1201294"/>
    <lineage>
        <taxon>Archaea</taxon>
        <taxon>Methanobacteriati</taxon>
        <taxon>Methanobacteriota</taxon>
        <taxon>Stenosarchaea group</taxon>
        <taxon>Methanomicrobia</taxon>
        <taxon>Methanomicrobiales</taxon>
        <taxon>Methanomicrobiaceae</taxon>
        <taxon>Methanoculleus</taxon>
    </lineage>
</organism>
<dbReference type="GeneID" id="13354265"/>
<keyword evidence="1" id="KW-0472">Membrane</keyword>
<protein>
    <submittedName>
        <fullName evidence="2">Uncharacterized protein</fullName>
    </submittedName>
</protein>